<dbReference type="Pfam" id="PF01392">
    <property type="entry name" value="Fz"/>
    <property type="match status" value="1"/>
</dbReference>
<feature type="disulfide bond" evidence="3">
    <location>
        <begin position="200"/>
        <end position="238"/>
    </location>
</feature>
<dbReference type="SUPFAM" id="SSF63501">
    <property type="entry name" value="Frizzled cysteine-rich domain"/>
    <property type="match status" value="1"/>
</dbReference>
<evidence type="ECO:0000313" key="7">
    <source>
        <dbReference type="Proteomes" id="UP001152795"/>
    </source>
</evidence>
<dbReference type="PANTHER" id="PTHR11309">
    <property type="entry name" value="FRIZZLED"/>
    <property type="match status" value="1"/>
</dbReference>
<protein>
    <submittedName>
        <fullName evidence="6">Frizzled-7-A-like</fullName>
    </submittedName>
</protein>
<feature type="compositionally biased region" description="Low complexity" evidence="4">
    <location>
        <begin position="133"/>
        <end position="147"/>
    </location>
</feature>
<dbReference type="EMBL" id="CACRXK020006218">
    <property type="protein sequence ID" value="CAB4008756.1"/>
    <property type="molecule type" value="Genomic_DNA"/>
</dbReference>
<evidence type="ECO:0000256" key="3">
    <source>
        <dbReference type="PROSITE-ProRule" id="PRU00090"/>
    </source>
</evidence>
<dbReference type="Gene3D" id="1.10.2000.10">
    <property type="entry name" value="Frizzled cysteine-rich domain"/>
    <property type="match status" value="1"/>
</dbReference>
<name>A0A7D9EGP2_PARCT</name>
<dbReference type="InterPro" id="IPR015526">
    <property type="entry name" value="Frizzled/SFRP"/>
</dbReference>
<comment type="caution">
    <text evidence="6">The sequence shown here is derived from an EMBL/GenBank/DDBJ whole genome shotgun (WGS) entry which is preliminary data.</text>
</comment>
<keyword evidence="1" id="KW-0217">Developmental protein</keyword>
<dbReference type="GO" id="GO:0042813">
    <property type="term" value="F:Wnt receptor activity"/>
    <property type="evidence" value="ECO:0007669"/>
    <property type="project" value="TreeGrafter"/>
</dbReference>
<dbReference type="GO" id="GO:0005886">
    <property type="term" value="C:plasma membrane"/>
    <property type="evidence" value="ECO:0007669"/>
    <property type="project" value="TreeGrafter"/>
</dbReference>
<dbReference type="Proteomes" id="UP001152795">
    <property type="component" value="Unassembled WGS sequence"/>
</dbReference>
<dbReference type="PROSITE" id="PS50038">
    <property type="entry name" value="FZ"/>
    <property type="match status" value="1"/>
</dbReference>
<sequence>MKFIQHSTMRRVFVFLIVLFNLFYRTESQNSSALTTPSLVPRIPFPPTTRFESANLSSTDIITHLQVSTDALSGPAITRVPTTSTDALPTGPAITRVPTTSTDHALPTGPAITRVRPTTSTDALPRTAIVRFPTPSAASRSTPSSTSLPKNNNTKGSIRTEVPANSPCWTFYNESYLPQGNMEIAHFQMHQLYPLVYTYCSASLLPLMCSVYVPKFDPATETNLQPCADLCDQVANDCHYAASKLNFRITTLLNRCRVDNAQCFRPNISSPRNPLSKYELLPKQESLKQPCITTVTMLACVYKKKTEQI</sequence>
<dbReference type="InterPro" id="IPR020067">
    <property type="entry name" value="Frizzled_dom"/>
</dbReference>
<dbReference type="GO" id="GO:0060070">
    <property type="term" value="P:canonical Wnt signaling pathway"/>
    <property type="evidence" value="ECO:0007669"/>
    <property type="project" value="TreeGrafter"/>
</dbReference>
<keyword evidence="2 3" id="KW-1015">Disulfide bond</keyword>
<evidence type="ECO:0000256" key="2">
    <source>
        <dbReference type="ARBA" id="ARBA00023157"/>
    </source>
</evidence>
<feature type="compositionally biased region" description="Polar residues" evidence="4">
    <location>
        <begin position="148"/>
        <end position="157"/>
    </location>
</feature>
<keyword evidence="5" id="KW-0732">Signal</keyword>
<evidence type="ECO:0000256" key="4">
    <source>
        <dbReference type="SAM" id="MobiDB-lite"/>
    </source>
</evidence>
<organism evidence="6 7">
    <name type="scientific">Paramuricea clavata</name>
    <name type="common">Red gorgonian</name>
    <name type="synonym">Violescent sea-whip</name>
    <dbReference type="NCBI Taxonomy" id="317549"/>
    <lineage>
        <taxon>Eukaryota</taxon>
        <taxon>Metazoa</taxon>
        <taxon>Cnidaria</taxon>
        <taxon>Anthozoa</taxon>
        <taxon>Octocorallia</taxon>
        <taxon>Malacalcyonacea</taxon>
        <taxon>Plexauridae</taxon>
        <taxon>Paramuricea</taxon>
    </lineage>
</organism>
<dbReference type="GO" id="GO:0017147">
    <property type="term" value="F:Wnt-protein binding"/>
    <property type="evidence" value="ECO:0007669"/>
    <property type="project" value="TreeGrafter"/>
</dbReference>
<comment type="caution">
    <text evidence="3">Lacks conserved residue(s) required for the propagation of feature annotation.</text>
</comment>
<feature type="chain" id="PRO_5043792444" evidence="5">
    <location>
        <begin position="29"/>
        <end position="309"/>
    </location>
</feature>
<reference evidence="6" key="1">
    <citation type="submission" date="2020-04" db="EMBL/GenBank/DDBJ databases">
        <authorList>
            <person name="Alioto T."/>
            <person name="Alioto T."/>
            <person name="Gomez Garrido J."/>
        </authorList>
    </citation>
    <scope>NUCLEOTIDE SEQUENCE</scope>
    <source>
        <strain evidence="6">A484AB</strain>
    </source>
</reference>
<evidence type="ECO:0000313" key="6">
    <source>
        <dbReference type="EMBL" id="CAB4008756.1"/>
    </source>
</evidence>
<evidence type="ECO:0000256" key="5">
    <source>
        <dbReference type="SAM" id="SignalP"/>
    </source>
</evidence>
<gene>
    <name evidence="6" type="ORF">PACLA_8A024345</name>
</gene>
<accession>A0A7D9EGP2</accession>
<dbReference type="InterPro" id="IPR036790">
    <property type="entry name" value="Frizzled_dom_sf"/>
</dbReference>
<feature type="region of interest" description="Disordered" evidence="4">
    <location>
        <begin position="80"/>
        <end position="159"/>
    </location>
</feature>
<dbReference type="AlphaFoldDB" id="A0A7D9EGP2"/>
<evidence type="ECO:0000256" key="1">
    <source>
        <dbReference type="ARBA" id="ARBA00022473"/>
    </source>
</evidence>
<dbReference type="PANTHER" id="PTHR11309:SF47">
    <property type="entry name" value="FRIZZLED"/>
    <property type="match status" value="1"/>
</dbReference>
<dbReference type="GO" id="GO:0035567">
    <property type="term" value="P:non-canonical Wnt signaling pathway"/>
    <property type="evidence" value="ECO:0007669"/>
    <property type="project" value="TreeGrafter"/>
</dbReference>
<keyword evidence="7" id="KW-1185">Reference proteome</keyword>
<proteinExistence type="predicted"/>
<feature type="signal peptide" evidence="5">
    <location>
        <begin position="1"/>
        <end position="28"/>
    </location>
</feature>